<organism evidence="15 16">
    <name type="scientific">Lachancea mirantina</name>
    <dbReference type="NCBI Taxonomy" id="1230905"/>
    <lineage>
        <taxon>Eukaryota</taxon>
        <taxon>Fungi</taxon>
        <taxon>Dikarya</taxon>
        <taxon>Ascomycota</taxon>
        <taxon>Saccharomycotina</taxon>
        <taxon>Saccharomycetes</taxon>
        <taxon>Saccharomycetales</taxon>
        <taxon>Saccharomycetaceae</taxon>
        <taxon>Lachancea</taxon>
    </lineage>
</organism>
<keyword evidence="13" id="KW-0238">DNA-binding</keyword>
<keyword evidence="6" id="KW-0479">Metal-binding</keyword>
<dbReference type="GO" id="GO:0036297">
    <property type="term" value="P:interstrand cross-link repair"/>
    <property type="evidence" value="ECO:0007669"/>
    <property type="project" value="TreeGrafter"/>
</dbReference>
<evidence type="ECO:0000256" key="1">
    <source>
        <dbReference type="ARBA" id="ARBA00001946"/>
    </source>
</evidence>
<evidence type="ECO:0000256" key="5">
    <source>
        <dbReference type="ARBA" id="ARBA00013561"/>
    </source>
</evidence>
<dbReference type="PANTHER" id="PTHR14464:SF4">
    <property type="entry name" value="EXONUCLEASE V"/>
    <property type="match status" value="1"/>
</dbReference>
<dbReference type="Proteomes" id="UP000191024">
    <property type="component" value="Chromosome E"/>
</dbReference>
<accession>A0A1G4JM01</accession>
<keyword evidence="9" id="KW-0269">Exonuclease</keyword>
<keyword evidence="12" id="KW-0411">Iron-sulfur</keyword>
<comment type="cofactor">
    <cofactor evidence="1">
        <name>Mg(2+)</name>
        <dbReference type="ChEBI" id="CHEBI:18420"/>
    </cofactor>
</comment>
<evidence type="ECO:0000256" key="11">
    <source>
        <dbReference type="ARBA" id="ARBA00023004"/>
    </source>
</evidence>
<dbReference type="InterPro" id="IPR019190">
    <property type="entry name" value="EXOV"/>
</dbReference>
<comment type="cofactor">
    <cofactor evidence="2">
        <name>[4Fe-4S] cluster</name>
        <dbReference type="ChEBI" id="CHEBI:49883"/>
    </cofactor>
</comment>
<evidence type="ECO:0000256" key="10">
    <source>
        <dbReference type="ARBA" id="ARBA00022842"/>
    </source>
</evidence>
<dbReference type="PANTHER" id="PTHR14464">
    <property type="entry name" value="EXONUCLEASE V"/>
    <property type="match status" value="1"/>
</dbReference>
<dbReference type="Pfam" id="PF09810">
    <property type="entry name" value="Exo5"/>
    <property type="match status" value="1"/>
</dbReference>
<evidence type="ECO:0000256" key="13">
    <source>
        <dbReference type="ARBA" id="ARBA00023125"/>
    </source>
</evidence>
<evidence type="ECO:0000256" key="12">
    <source>
        <dbReference type="ARBA" id="ARBA00023014"/>
    </source>
</evidence>
<keyword evidence="6" id="KW-0004">4Fe-4S</keyword>
<sequence length="534" mass="62094">MSLKSSRISMVAIGRRCTQSSARLVDHDDKFQLTKQELDAVSQFPLFKEIERGQPAIKAEKLKYLSKKLPIVSKLFNAEEEPDFLSFKLPRGLQSPYHHAYARRPIDPRDDAASGSRKNRLSVTKLLTKRWCELREAYDIYSRIPLYEHAQLKVGKKEHQRLEDETHQVPLDYIQFKEDYNLEIPDDPFHTLVEDWFLSITKILDLFENGHARELLCHCYLDSRTGELLCTPARDENDILVSGIIDHLVLTNEEGTVTLPGHHRDLKHIYSELALKIQAMKGKAHIIVSDVKTRPTPSIPRQSSVIKYSKFQVMYYRRFLETLSLDSDQTYRKLLINAQRRGFDVSAPIDPTKILSLLEMDQVFVADMERLQQGKPIGFNSFDDEPTGQPYLMDHLDETVSDLRIKQRYGHLFTTWEQPVTLKYFAARLAQAYTLLGPLLSDKLSIEYYCRGHNFQSVNFEYDWPALKNQIKDSSMFWFGKRDIDPISPTVQNFVTYCRFCDYEDVCLWNKKGKAMCRTLGPRLVEILEEAKPR</sequence>
<evidence type="ECO:0000256" key="9">
    <source>
        <dbReference type="ARBA" id="ARBA00022839"/>
    </source>
</evidence>
<evidence type="ECO:0000256" key="7">
    <source>
        <dbReference type="ARBA" id="ARBA00022722"/>
    </source>
</evidence>
<keyword evidence="11" id="KW-0408">Iron</keyword>
<evidence type="ECO:0000256" key="3">
    <source>
        <dbReference type="ARBA" id="ARBA00009797"/>
    </source>
</evidence>
<dbReference type="AlphaFoldDB" id="A0A1G4JM01"/>
<evidence type="ECO:0000256" key="2">
    <source>
        <dbReference type="ARBA" id="ARBA00001966"/>
    </source>
</evidence>
<evidence type="ECO:0000313" key="15">
    <source>
        <dbReference type="EMBL" id="SCU91637.1"/>
    </source>
</evidence>
<keyword evidence="8" id="KW-0378">Hydrolase</keyword>
<evidence type="ECO:0000256" key="6">
    <source>
        <dbReference type="ARBA" id="ARBA00022485"/>
    </source>
</evidence>
<dbReference type="GO" id="GO:0003677">
    <property type="term" value="F:DNA binding"/>
    <property type="evidence" value="ECO:0007669"/>
    <property type="project" value="UniProtKB-KW"/>
</dbReference>
<keyword evidence="16" id="KW-1185">Reference proteome</keyword>
<gene>
    <name evidence="15" type="ORF">LAMI_0E06678G</name>
</gene>
<reference evidence="15 16" key="1">
    <citation type="submission" date="2016-03" db="EMBL/GenBank/DDBJ databases">
        <authorList>
            <person name="Devillers H."/>
        </authorList>
    </citation>
    <scope>NUCLEOTIDE SEQUENCE [LARGE SCALE GENOMIC DNA]</scope>
    <source>
        <strain evidence="15">CBS 11717</strain>
    </source>
</reference>
<evidence type="ECO:0000313" key="16">
    <source>
        <dbReference type="Proteomes" id="UP000191024"/>
    </source>
</evidence>
<evidence type="ECO:0000256" key="4">
    <source>
        <dbReference type="ARBA" id="ARBA00011245"/>
    </source>
</evidence>
<dbReference type="GO" id="GO:0005739">
    <property type="term" value="C:mitochondrion"/>
    <property type="evidence" value="ECO:0007669"/>
    <property type="project" value="TreeGrafter"/>
</dbReference>
<dbReference type="EMBL" id="LT598465">
    <property type="protein sequence ID" value="SCU91637.1"/>
    <property type="molecule type" value="Genomic_DNA"/>
</dbReference>
<protein>
    <recommendedName>
        <fullName evidence="5">Exonuclease V, mitochondrial</fullName>
    </recommendedName>
    <alternativeName>
        <fullName evidence="14">Defects in morphology protein 1</fullName>
    </alternativeName>
</protein>
<proteinExistence type="inferred from homology"/>
<name>A0A1G4JM01_9SACH</name>
<dbReference type="GO" id="GO:0051539">
    <property type="term" value="F:4 iron, 4 sulfur cluster binding"/>
    <property type="evidence" value="ECO:0007669"/>
    <property type="project" value="UniProtKB-KW"/>
</dbReference>
<evidence type="ECO:0000256" key="14">
    <source>
        <dbReference type="ARBA" id="ARBA00030412"/>
    </source>
</evidence>
<comment type="subunit">
    <text evidence="4">Monomer.</text>
</comment>
<keyword evidence="10" id="KW-0460">Magnesium</keyword>
<dbReference type="OrthoDB" id="354769at2759"/>
<evidence type="ECO:0000256" key="8">
    <source>
        <dbReference type="ARBA" id="ARBA00022801"/>
    </source>
</evidence>
<keyword evidence="7" id="KW-0540">Nuclease</keyword>
<dbReference type="GO" id="GO:0005634">
    <property type="term" value="C:nucleus"/>
    <property type="evidence" value="ECO:0007669"/>
    <property type="project" value="TreeGrafter"/>
</dbReference>
<comment type="similarity">
    <text evidence="3">Belongs to the EXO5 family.</text>
</comment>
<dbReference type="GO" id="GO:0045145">
    <property type="term" value="F:single-stranded DNA 5'-3' DNA exonuclease activity"/>
    <property type="evidence" value="ECO:0007669"/>
    <property type="project" value="InterPro"/>
</dbReference>